<proteinExistence type="inferred from homology"/>
<keyword evidence="12" id="KW-1185">Reference proteome</keyword>
<dbReference type="AlphaFoldDB" id="M2XWS9"/>
<evidence type="ECO:0000256" key="5">
    <source>
        <dbReference type="HAMAP-Rule" id="MF_01925"/>
    </source>
</evidence>
<evidence type="ECO:0000313" key="11">
    <source>
        <dbReference type="EMBL" id="EME37273.1"/>
    </source>
</evidence>
<dbReference type="InterPro" id="IPR036291">
    <property type="entry name" value="NAD(P)-bd_dom_sf"/>
</dbReference>
<comment type="function">
    <text evidence="4 5">Catalyzes the reduction of 1-pyrroline-5-carboxylate (PCA) to L-proline.</text>
</comment>
<dbReference type="Pfam" id="PF14748">
    <property type="entry name" value="P5CR_dimer"/>
    <property type="match status" value="1"/>
</dbReference>
<dbReference type="InterPro" id="IPR029036">
    <property type="entry name" value="P5CR_dimer"/>
</dbReference>
<evidence type="ECO:0000256" key="8">
    <source>
        <dbReference type="SAM" id="MobiDB-lite"/>
    </source>
</evidence>
<dbReference type="PANTHER" id="PTHR11645:SF0">
    <property type="entry name" value="PYRROLINE-5-CARBOXYLATE REDUCTASE 3"/>
    <property type="match status" value="1"/>
</dbReference>
<comment type="subcellular location">
    <subcellularLocation>
        <location evidence="5">Cytoplasm</location>
    </subcellularLocation>
</comment>
<comment type="catalytic activity">
    <reaction evidence="5">
        <text>L-proline + NAD(+) = (S)-1-pyrroline-5-carboxylate + NADH + 2 H(+)</text>
        <dbReference type="Rhea" id="RHEA:14105"/>
        <dbReference type="ChEBI" id="CHEBI:15378"/>
        <dbReference type="ChEBI" id="CHEBI:17388"/>
        <dbReference type="ChEBI" id="CHEBI:57540"/>
        <dbReference type="ChEBI" id="CHEBI:57945"/>
        <dbReference type="ChEBI" id="CHEBI:60039"/>
        <dbReference type="EC" id="1.5.1.2"/>
    </reaction>
</comment>
<sequence length="290" mass="30123">MTETASASTERSSAEPVIAFLGSGSMNGAILRGVLASGVPARRVRATTRSQESRDRLSQETGVQVLSSEADAEANRRAVEGADIVMLGVKPYAILELCDDIRPALDLSTVVVSVAAGVNMVAMAGHLPEGQPIVRSMPNTPSSVGHGALSLTAGDHVTEDQATAVEEVLSAVGVVVQVPEEQISAVTGVSGSGPAYVFLLAEMMQKAGERLGLDAQTARTLAKQTVSGAGRLLEDPDADPEALRRAVTSPNGTTERAIETFLDNGIEDLVARAVQASAARGDEMEQEYAD</sequence>
<dbReference type="InterPro" id="IPR000304">
    <property type="entry name" value="Pyrroline-COOH_reductase"/>
</dbReference>
<reference evidence="11 12" key="1">
    <citation type="journal article" date="2014" name="Genome Announc.">
        <title>Draft Genome Sequence of Kocuria palustris PEL.</title>
        <authorList>
            <person name="Sharma G."/>
            <person name="Khatri I."/>
            <person name="Subramanian S."/>
        </authorList>
    </citation>
    <scope>NUCLEOTIDE SEQUENCE [LARGE SCALE GENOMIC DNA]</scope>
    <source>
        <strain evidence="11 12">PEL</strain>
    </source>
</reference>
<dbReference type="Gene3D" id="3.40.50.720">
    <property type="entry name" value="NAD(P)-binding Rossmann-like Domain"/>
    <property type="match status" value="1"/>
</dbReference>
<dbReference type="FunFam" id="1.10.3730.10:FF:000001">
    <property type="entry name" value="Pyrroline-5-carboxylate reductase"/>
    <property type="match status" value="1"/>
</dbReference>
<feature type="domain" description="Pyrroline-5-carboxylate reductase catalytic N-terminal" evidence="9">
    <location>
        <begin position="18"/>
        <end position="117"/>
    </location>
</feature>
<keyword evidence="5" id="KW-0028">Amino-acid biosynthesis</keyword>
<dbReference type="InterPro" id="IPR028939">
    <property type="entry name" value="P5C_Rdtase_cat_N"/>
</dbReference>
<dbReference type="SUPFAM" id="SSF48179">
    <property type="entry name" value="6-phosphogluconate dehydrogenase C-terminal domain-like"/>
    <property type="match status" value="1"/>
</dbReference>
<dbReference type="HAMAP" id="MF_01925">
    <property type="entry name" value="P5C_reductase"/>
    <property type="match status" value="1"/>
</dbReference>
<evidence type="ECO:0000256" key="2">
    <source>
        <dbReference type="ARBA" id="ARBA00022857"/>
    </source>
</evidence>
<feature type="region of interest" description="Disordered" evidence="8">
    <location>
        <begin position="45"/>
        <end position="70"/>
    </location>
</feature>
<evidence type="ECO:0000313" key="12">
    <source>
        <dbReference type="Proteomes" id="UP000009877"/>
    </source>
</evidence>
<dbReference type="PIRSF" id="PIRSF000193">
    <property type="entry name" value="Pyrrol-5-carb_rd"/>
    <property type="match status" value="1"/>
</dbReference>
<dbReference type="GO" id="GO:0005737">
    <property type="term" value="C:cytoplasm"/>
    <property type="evidence" value="ECO:0007669"/>
    <property type="project" value="UniProtKB-SubCell"/>
</dbReference>
<comment type="similarity">
    <text evidence="1 5">Belongs to the pyrroline-5-carboxylate reductase family.</text>
</comment>
<keyword evidence="5" id="KW-0963">Cytoplasm</keyword>
<dbReference type="InterPro" id="IPR008927">
    <property type="entry name" value="6-PGluconate_DH-like_C_sf"/>
</dbReference>
<organism evidence="11 12">
    <name type="scientific">Kocuria palustris PEL</name>
    <dbReference type="NCBI Taxonomy" id="1236550"/>
    <lineage>
        <taxon>Bacteria</taxon>
        <taxon>Bacillati</taxon>
        <taxon>Actinomycetota</taxon>
        <taxon>Actinomycetes</taxon>
        <taxon>Micrococcales</taxon>
        <taxon>Micrococcaceae</taxon>
        <taxon>Kocuria</taxon>
    </lineage>
</organism>
<dbReference type="EC" id="1.5.1.2" evidence="5 6"/>
<dbReference type="RefSeq" id="WP_006213771.1">
    <property type="nucleotide sequence ID" value="NZ_ANHZ02000004.1"/>
</dbReference>
<comment type="catalytic activity">
    <reaction evidence="5">
        <text>L-proline + NADP(+) = (S)-1-pyrroline-5-carboxylate + NADPH + 2 H(+)</text>
        <dbReference type="Rhea" id="RHEA:14109"/>
        <dbReference type="ChEBI" id="CHEBI:15378"/>
        <dbReference type="ChEBI" id="CHEBI:17388"/>
        <dbReference type="ChEBI" id="CHEBI:57783"/>
        <dbReference type="ChEBI" id="CHEBI:58349"/>
        <dbReference type="ChEBI" id="CHEBI:60039"/>
        <dbReference type="EC" id="1.5.1.2"/>
    </reaction>
</comment>
<evidence type="ECO:0000256" key="7">
    <source>
        <dbReference type="PIRSR" id="PIRSR000193-1"/>
    </source>
</evidence>
<evidence type="ECO:0000256" key="3">
    <source>
        <dbReference type="ARBA" id="ARBA00023002"/>
    </source>
</evidence>
<dbReference type="EMBL" id="ANHZ02000004">
    <property type="protein sequence ID" value="EME37273.1"/>
    <property type="molecule type" value="Genomic_DNA"/>
</dbReference>
<dbReference type="GO" id="GO:0004735">
    <property type="term" value="F:pyrroline-5-carboxylate reductase activity"/>
    <property type="evidence" value="ECO:0007669"/>
    <property type="project" value="UniProtKB-UniRule"/>
</dbReference>
<keyword evidence="2 5" id="KW-0521">NADP</keyword>
<dbReference type="SUPFAM" id="SSF51735">
    <property type="entry name" value="NAD(P)-binding Rossmann-fold domains"/>
    <property type="match status" value="1"/>
</dbReference>
<evidence type="ECO:0000259" key="10">
    <source>
        <dbReference type="Pfam" id="PF14748"/>
    </source>
</evidence>
<dbReference type="Gene3D" id="1.10.3730.10">
    <property type="entry name" value="ProC C-terminal domain-like"/>
    <property type="match status" value="1"/>
</dbReference>
<comment type="caution">
    <text evidence="11">The sequence shown here is derived from an EMBL/GenBank/DDBJ whole genome shotgun (WGS) entry which is preliminary data.</text>
</comment>
<accession>M2XWS9</accession>
<evidence type="ECO:0000256" key="6">
    <source>
        <dbReference type="NCBIfam" id="TIGR00112"/>
    </source>
</evidence>
<evidence type="ECO:0000256" key="4">
    <source>
        <dbReference type="ARBA" id="ARBA00058118"/>
    </source>
</evidence>
<protein>
    <recommendedName>
        <fullName evidence="5 6">Pyrroline-5-carboxylate reductase</fullName>
        <shortName evidence="5">P5C reductase</shortName>
        <shortName evidence="5">P5CR</shortName>
        <ecNumber evidence="5 6">1.5.1.2</ecNumber>
    </recommendedName>
    <alternativeName>
        <fullName evidence="5">PCA reductase</fullName>
    </alternativeName>
</protein>
<keyword evidence="3 5" id="KW-0560">Oxidoreductase</keyword>
<evidence type="ECO:0000259" key="9">
    <source>
        <dbReference type="Pfam" id="PF03807"/>
    </source>
</evidence>
<feature type="binding site" evidence="7">
    <location>
        <position position="75"/>
    </location>
    <ligand>
        <name>NADPH</name>
        <dbReference type="ChEBI" id="CHEBI:57783"/>
    </ligand>
</feature>
<dbReference type="Proteomes" id="UP000009877">
    <property type="component" value="Unassembled WGS sequence"/>
</dbReference>
<dbReference type="NCBIfam" id="TIGR00112">
    <property type="entry name" value="proC"/>
    <property type="match status" value="1"/>
</dbReference>
<dbReference type="GO" id="GO:0055129">
    <property type="term" value="P:L-proline biosynthetic process"/>
    <property type="evidence" value="ECO:0007669"/>
    <property type="project" value="UniProtKB-UniRule"/>
</dbReference>
<dbReference type="PANTHER" id="PTHR11645">
    <property type="entry name" value="PYRROLINE-5-CARBOXYLATE REDUCTASE"/>
    <property type="match status" value="1"/>
</dbReference>
<name>M2XWS9_9MICC</name>
<feature type="domain" description="Pyrroline-5-carboxylate reductase dimerisation" evidence="10">
    <location>
        <begin position="180"/>
        <end position="284"/>
    </location>
</feature>
<evidence type="ECO:0000256" key="1">
    <source>
        <dbReference type="ARBA" id="ARBA00005525"/>
    </source>
</evidence>
<dbReference type="Pfam" id="PF03807">
    <property type="entry name" value="F420_oxidored"/>
    <property type="match status" value="1"/>
</dbReference>
<gene>
    <name evidence="5" type="primary">proC</name>
    <name evidence="11" type="ORF">C884_01781</name>
</gene>
<comment type="pathway">
    <text evidence="5">Amino-acid biosynthesis; L-proline biosynthesis; L-proline from L-glutamate 5-semialdehyde: step 1/1.</text>
</comment>
<dbReference type="UniPathway" id="UPA00098">
    <property type="reaction ID" value="UER00361"/>
</dbReference>
<keyword evidence="5" id="KW-0641">Proline biosynthesis</keyword>
<feature type="binding site" evidence="7">
    <location>
        <begin position="21"/>
        <end position="26"/>
    </location>
    <ligand>
        <name>NADP(+)</name>
        <dbReference type="ChEBI" id="CHEBI:58349"/>
    </ligand>
</feature>
<dbReference type="STRING" id="71999.KPaMU14_10410"/>